<evidence type="ECO:0000313" key="4">
    <source>
        <dbReference type="Proteomes" id="UP000005753"/>
    </source>
</evidence>
<dbReference type="CDD" id="cd04492">
    <property type="entry name" value="YhaM_OBF_like"/>
    <property type="match status" value="1"/>
</dbReference>
<dbReference type="PROSITE" id="PS51831">
    <property type="entry name" value="HD"/>
    <property type="match status" value="1"/>
</dbReference>
<feature type="domain" description="HD" evidence="2">
    <location>
        <begin position="161"/>
        <end position="281"/>
    </location>
</feature>
<gene>
    <name evidence="3" type="ORF">EubceDRAFT1_0555</name>
</gene>
<dbReference type="HOGENOM" id="CLU_056349_2_0_9"/>
<dbReference type="InterPro" id="IPR050798">
    <property type="entry name" value="YhaM_exoribonuc/phosphodiest"/>
</dbReference>
<keyword evidence="1" id="KW-0378">Hydrolase</keyword>
<dbReference type="CDD" id="cd00077">
    <property type="entry name" value="HDc"/>
    <property type="match status" value="1"/>
</dbReference>
<dbReference type="SUPFAM" id="SSF109604">
    <property type="entry name" value="HD-domain/PDEase-like"/>
    <property type="match status" value="1"/>
</dbReference>
<dbReference type="InterPro" id="IPR003607">
    <property type="entry name" value="HD/PDEase_dom"/>
</dbReference>
<keyword evidence="4" id="KW-1185">Reference proteome</keyword>
<dbReference type="Gene3D" id="2.40.50.140">
    <property type="entry name" value="Nucleic acid-binding proteins"/>
    <property type="match status" value="1"/>
</dbReference>
<dbReference type="NCBIfam" id="TIGR00277">
    <property type="entry name" value="HDIG"/>
    <property type="match status" value="1"/>
</dbReference>
<dbReference type="STRING" id="633697.EubceDRAFT1_0555"/>
<accession>I5ARH4</accession>
<dbReference type="PANTHER" id="PTHR37294">
    <property type="entry name" value="3'-5' EXORIBONUCLEASE YHAM"/>
    <property type="match status" value="1"/>
</dbReference>
<dbReference type="Proteomes" id="UP000005753">
    <property type="component" value="Chromosome"/>
</dbReference>
<reference evidence="3 4" key="2">
    <citation type="submission" date="2012-02" db="EMBL/GenBank/DDBJ databases">
        <title>Improved High-Quality Draft sequence of Eubacterium cellulosolvens 6.</title>
        <authorList>
            <consortium name="US DOE Joint Genome Institute"/>
            <person name="Lucas S."/>
            <person name="Han J."/>
            <person name="Lapidus A."/>
            <person name="Cheng J.-F."/>
            <person name="Goodwin L."/>
            <person name="Pitluck S."/>
            <person name="Peters L."/>
            <person name="Mikhailova N."/>
            <person name="Gu W."/>
            <person name="Detter J.C."/>
            <person name="Han C."/>
            <person name="Tapia R."/>
            <person name="Land M."/>
            <person name="Hauser L."/>
            <person name="Kyrpides N."/>
            <person name="Ivanova N."/>
            <person name="Pagani I."/>
            <person name="Johnson E."/>
            <person name="Mukhopadhyay B."/>
            <person name="Anderson I."/>
            <person name="Woyke T."/>
        </authorList>
    </citation>
    <scope>NUCLEOTIDE SEQUENCE [LARGE SCALE GENOMIC DNA]</scope>
    <source>
        <strain evidence="3 4">6</strain>
    </source>
</reference>
<name>I5ARH4_EUBC6</name>
<dbReference type="eggNOG" id="COG3481">
    <property type="taxonomic scope" value="Bacteria"/>
</dbReference>
<evidence type="ECO:0000259" key="2">
    <source>
        <dbReference type="PROSITE" id="PS51831"/>
    </source>
</evidence>
<evidence type="ECO:0000256" key="1">
    <source>
        <dbReference type="ARBA" id="ARBA00022801"/>
    </source>
</evidence>
<dbReference type="Pfam" id="PF01966">
    <property type="entry name" value="HD"/>
    <property type="match status" value="1"/>
</dbReference>
<dbReference type="OrthoDB" id="9778453at2"/>
<dbReference type="EMBL" id="CM001487">
    <property type="protein sequence ID" value="EIM56397.1"/>
    <property type="molecule type" value="Genomic_DNA"/>
</dbReference>
<dbReference type="PANTHER" id="PTHR37294:SF1">
    <property type="entry name" value="3'-5' EXORIBONUCLEASE YHAM"/>
    <property type="match status" value="1"/>
</dbReference>
<organism evidence="3 4">
    <name type="scientific">Eubacterium cellulosolvens (strain ATCC 43171 / JCM 9499 / 6)</name>
    <name type="common">Cillobacterium cellulosolvens</name>
    <dbReference type="NCBI Taxonomy" id="633697"/>
    <lineage>
        <taxon>Bacteria</taxon>
        <taxon>Bacillati</taxon>
        <taxon>Bacillota</taxon>
        <taxon>Clostridia</taxon>
        <taxon>Eubacteriales</taxon>
        <taxon>Eubacteriaceae</taxon>
        <taxon>Eubacterium</taxon>
    </lineage>
</organism>
<dbReference type="AlphaFoldDB" id="I5ARH4"/>
<dbReference type="Gene3D" id="1.10.3210.10">
    <property type="entry name" value="Hypothetical protein af1432"/>
    <property type="match status" value="1"/>
</dbReference>
<dbReference type="InterPro" id="IPR006675">
    <property type="entry name" value="HDIG_dom"/>
</dbReference>
<proteinExistence type="predicted"/>
<dbReference type="InterPro" id="IPR006674">
    <property type="entry name" value="HD_domain"/>
</dbReference>
<dbReference type="GO" id="GO:0031125">
    <property type="term" value="P:rRNA 3'-end processing"/>
    <property type="evidence" value="ECO:0007669"/>
    <property type="project" value="TreeGrafter"/>
</dbReference>
<sequence length="321" mass="36258">MLFIQELNEGMKIGGIYLVKSKTAATTKNGKAYDNVILMDRTGTVDCKIWEPDSPGIDDFDALDYVDIVGDVSRYNGALQVSLKRVRKAREGEYNPADYLPTTDKNIDEMYKVLMGFIDKVENKYLNQLLRKFFVEDEELIKRFKSASAAKTIHHAFVGGLLQHTVYVTNLCYYFSRTYPILNRDLLLTAAICHDIGKTAEISAFPQNDYTDDGQLLGHIMIGAEMIHDAAKEIEGFPAKLESDLKHCILAHHGEYEYGSPKKPALAEAMALNLADNADARLETLSEIFKANAQRPMDEWLGFNRIFESNIRRTGNIDELK</sequence>
<reference evidence="3 4" key="1">
    <citation type="submission" date="2010-08" db="EMBL/GenBank/DDBJ databases">
        <authorList>
            <consortium name="US DOE Joint Genome Institute (JGI-PGF)"/>
            <person name="Lucas S."/>
            <person name="Copeland A."/>
            <person name="Lapidus A."/>
            <person name="Cheng J.-F."/>
            <person name="Bruce D."/>
            <person name="Goodwin L."/>
            <person name="Pitluck S."/>
            <person name="Land M.L."/>
            <person name="Hauser L."/>
            <person name="Chang Y.-J."/>
            <person name="Anderson I.J."/>
            <person name="Johnson E."/>
            <person name="Mulhopadhyay B."/>
            <person name="Kyrpides N."/>
            <person name="Woyke T.J."/>
        </authorList>
    </citation>
    <scope>NUCLEOTIDE SEQUENCE [LARGE SCALE GENOMIC DNA]</scope>
    <source>
        <strain evidence="3 4">6</strain>
    </source>
</reference>
<protein>
    <submittedName>
        <fullName evidence="3">Putative domain HDIG-containing protein</fullName>
    </submittedName>
</protein>
<dbReference type="GO" id="GO:0016787">
    <property type="term" value="F:hydrolase activity"/>
    <property type="evidence" value="ECO:0007669"/>
    <property type="project" value="UniProtKB-KW"/>
</dbReference>
<dbReference type="SMART" id="SM00471">
    <property type="entry name" value="HDc"/>
    <property type="match status" value="1"/>
</dbReference>
<evidence type="ECO:0000313" key="3">
    <source>
        <dbReference type="EMBL" id="EIM56397.1"/>
    </source>
</evidence>
<dbReference type="InterPro" id="IPR012340">
    <property type="entry name" value="NA-bd_OB-fold"/>
</dbReference>